<dbReference type="AlphaFoldDB" id="A0A0L0HHM7"/>
<sequence>MVESLKFPDRFEIVRSGADGDFKSKLVVLRPFQAKEVMAKIEGCYEAFKRWSSVQISADKHIELNSELVFMNHSCDPSVIIDVETLEVIAARDLQPGDEATFFYPSTEWDMSQPFDCWCGAPQCIKRVSGAKNLPAEALKCQFINKHIRSLLDRQA</sequence>
<gene>
    <name evidence="2" type="ORF">SPPG_04074</name>
</gene>
<proteinExistence type="predicted"/>
<dbReference type="EMBL" id="KQ257455">
    <property type="protein sequence ID" value="KND00976.1"/>
    <property type="molecule type" value="Genomic_DNA"/>
</dbReference>
<dbReference type="Pfam" id="PF00856">
    <property type="entry name" value="SET"/>
    <property type="match status" value="1"/>
</dbReference>
<evidence type="ECO:0000313" key="3">
    <source>
        <dbReference type="Proteomes" id="UP000053201"/>
    </source>
</evidence>
<accession>A0A0L0HHM7</accession>
<dbReference type="PANTHER" id="PTHR12350">
    <property type="entry name" value="HISTONE-LYSINE N-METHYLTRANSFERASE-RELATED"/>
    <property type="match status" value="1"/>
</dbReference>
<dbReference type="GeneID" id="27687548"/>
<dbReference type="RefSeq" id="XP_016609015.1">
    <property type="nucleotide sequence ID" value="XM_016752322.1"/>
</dbReference>
<dbReference type="PANTHER" id="PTHR12350:SF19">
    <property type="entry name" value="SET DOMAIN-CONTAINING PROTEIN"/>
    <property type="match status" value="1"/>
</dbReference>
<feature type="domain" description="SET" evidence="1">
    <location>
        <begin position="48"/>
        <end position="104"/>
    </location>
</feature>
<dbReference type="OMA" id="ATEHVEL"/>
<keyword evidence="3" id="KW-1185">Reference proteome</keyword>
<dbReference type="STRING" id="645134.A0A0L0HHM7"/>
<dbReference type="SUPFAM" id="SSF82199">
    <property type="entry name" value="SET domain"/>
    <property type="match status" value="1"/>
</dbReference>
<dbReference type="InParanoid" id="A0A0L0HHM7"/>
<name>A0A0L0HHM7_SPIPD</name>
<dbReference type="OrthoDB" id="5984008at2759"/>
<dbReference type="VEuPathDB" id="FungiDB:SPPG_04074"/>
<dbReference type="Gene3D" id="2.170.270.10">
    <property type="entry name" value="SET domain"/>
    <property type="match status" value="1"/>
</dbReference>
<organism evidence="2 3">
    <name type="scientific">Spizellomyces punctatus (strain DAOM BR117)</name>
    <dbReference type="NCBI Taxonomy" id="645134"/>
    <lineage>
        <taxon>Eukaryota</taxon>
        <taxon>Fungi</taxon>
        <taxon>Fungi incertae sedis</taxon>
        <taxon>Chytridiomycota</taxon>
        <taxon>Chytridiomycota incertae sedis</taxon>
        <taxon>Chytridiomycetes</taxon>
        <taxon>Spizellomycetales</taxon>
        <taxon>Spizellomycetaceae</taxon>
        <taxon>Spizellomyces</taxon>
    </lineage>
</organism>
<reference evidence="2 3" key="1">
    <citation type="submission" date="2009-08" db="EMBL/GenBank/DDBJ databases">
        <title>The Genome Sequence of Spizellomyces punctatus strain DAOM BR117.</title>
        <authorList>
            <consortium name="The Broad Institute Genome Sequencing Platform"/>
            <person name="Russ C."/>
            <person name="Cuomo C."/>
            <person name="Shea T."/>
            <person name="Young S.K."/>
            <person name="Zeng Q."/>
            <person name="Koehrsen M."/>
            <person name="Haas B."/>
            <person name="Borodovsky M."/>
            <person name="Guigo R."/>
            <person name="Alvarado L."/>
            <person name="Berlin A."/>
            <person name="Bochicchio J."/>
            <person name="Borenstein D."/>
            <person name="Chapman S."/>
            <person name="Chen Z."/>
            <person name="Engels R."/>
            <person name="Freedman E."/>
            <person name="Gellesch M."/>
            <person name="Goldberg J."/>
            <person name="Griggs A."/>
            <person name="Gujja S."/>
            <person name="Heiman D."/>
            <person name="Hepburn T."/>
            <person name="Howarth C."/>
            <person name="Jen D."/>
            <person name="Larson L."/>
            <person name="Lewis B."/>
            <person name="Mehta T."/>
            <person name="Park D."/>
            <person name="Pearson M."/>
            <person name="Roberts A."/>
            <person name="Saif S."/>
            <person name="Shenoy N."/>
            <person name="Sisk P."/>
            <person name="Stolte C."/>
            <person name="Sykes S."/>
            <person name="Thomson T."/>
            <person name="Walk T."/>
            <person name="White J."/>
            <person name="Yandava C."/>
            <person name="Burger G."/>
            <person name="Gray M.W."/>
            <person name="Holland P.W.H."/>
            <person name="King N."/>
            <person name="Lang F.B.F."/>
            <person name="Roger A.J."/>
            <person name="Ruiz-Trillo I."/>
            <person name="Lander E."/>
            <person name="Nusbaum C."/>
        </authorList>
    </citation>
    <scope>NUCLEOTIDE SEQUENCE [LARGE SCALE GENOMIC DNA]</scope>
    <source>
        <strain evidence="2 3">DAOM BR117</strain>
    </source>
</reference>
<dbReference type="InterPro" id="IPR046341">
    <property type="entry name" value="SET_dom_sf"/>
</dbReference>
<evidence type="ECO:0000313" key="2">
    <source>
        <dbReference type="EMBL" id="KND00976.1"/>
    </source>
</evidence>
<evidence type="ECO:0000259" key="1">
    <source>
        <dbReference type="Pfam" id="PF00856"/>
    </source>
</evidence>
<protein>
    <recommendedName>
        <fullName evidence="1">SET domain-containing protein</fullName>
    </recommendedName>
</protein>
<dbReference type="Proteomes" id="UP000053201">
    <property type="component" value="Unassembled WGS sequence"/>
</dbReference>
<dbReference type="InterPro" id="IPR053201">
    <property type="entry name" value="Flavunoidine_N-MTase"/>
</dbReference>
<dbReference type="InterPro" id="IPR001214">
    <property type="entry name" value="SET_dom"/>
</dbReference>
<dbReference type="eggNOG" id="ENOG502S11B">
    <property type="taxonomic scope" value="Eukaryota"/>
</dbReference>